<dbReference type="Gene3D" id="3.40.50.300">
    <property type="entry name" value="P-loop containing nucleotide triphosphate hydrolases"/>
    <property type="match status" value="1"/>
</dbReference>
<proteinExistence type="predicted"/>
<name>A0A9P5U7Q9_9AGAR</name>
<dbReference type="SUPFAM" id="SSF52540">
    <property type="entry name" value="P-loop containing nucleoside triphosphate hydrolases"/>
    <property type="match status" value="1"/>
</dbReference>
<dbReference type="OrthoDB" id="2757769at2759"/>
<evidence type="ECO:0000313" key="6">
    <source>
        <dbReference type="Proteomes" id="UP000772434"/>
    </source>
</evidence>
<dbReference type="InterPro" id="IPR027417">
    <property type="entry name" value="P-loop_NTPase"/>
</dbReference>
<evidence type="ECO:0000256" key="2">
    <source>
        <dbReference type="ARBA" id="ARBA00022840"/>
    </source>
</evidence>
<protein>
    <recommendedName>
        <fullName evidence="4">SNF2 N-terminal domain-containing protein</fullName>
    </recommendedName>
</protein>
<dbReference type="EMBL" id="JADNRY010000043">
    <property type="protein sequence ID" value="KAF9070185.1"/>
    <property type="molecule type" value="Genomic_DNA"/>
</dbReference>
<accession>A0A9P5U7Q9</accession>
<reference evidence="5" key="1">
    <citation type="submission" date="2020-11" db="EMBL/GenBank/DDBJ databases">
        <authorList>
            <consortium name="DOE Joint Genome Institute"/>
            <person name="Ahrendt S."/>
            <person name="Riley R."/>
            <person name="Andreopoulos W."/>
            <person name="Labutti K."/>
            <person name="Pangilinan J."/>
            <person name="Ruiz-Duenas F.J."/>
            <person name="Barrasa J.M."/>
            <person name="Sanchez-Garcia M."/>
            <person name="Camarero S."/>
            <person name="Miyauchi S."/>
            <person name="Serrano A."/>
            <person name="Linde D."/>
            <person name="Babiker R."/>
            <person name="Drula E."/>
            <person name="Ayuso-Fernandez I."/>
            <person name="Pacheco R."/>
            <person name="Padilla G."/>
            <person name="Ferreira P."/>
            <person name="Barriuso J."/>
            <person name="Kellner H."/>
            <person name="Castanera R."/>
            <person name="Alfaro M."/>
            <person name="Ramirez L."/>
            <person name="Pisabarro A.G."/>
            <person name="Kuo A."/>
            <person name="Tritt A."/>
            <person name="Lipzen A."/>
            <person name="He G."/>
            <person name="Yan M."/>
            <person name="Ng V."/>
            <person name="Cullen D."/>
            <person name="Martin F."/>
            <person name="Rosso M.-N."/>
            <person name="Henrissat B."/>
            <person name="Hibbett D."/>
            <person name="Martinez A.T."/>
            <person name="Grigoriev I.V."/>
        </authorList>
    </citation>
    <scope>NUCLEOTIDE SEQUENCE</scope>
    <source>
        <strain evidence="5">AH 40177</strain>
    </source>
</reference>
<keyword evidence="6" id="KW-1185">Reference proteome</keyword>
<dbReference type="AlphaFoldDB" id="A0A9P5U7Q9"/>
<dbReference type="Proteomes" id="UP000772434">
    <property type="component" value="Unassembled WGS sequence"/>
</dbReference>
<dbReference type="Pfam" id="PF00176">
    <property type="entry name" value="SNF2-rel_dom"/>
    <property type="match status" value="1"/>
</dbReference>
<evidence type="ECO:0000256" key="3">
    <source>
        <dbReference type="SAM" id="Coils"/>
    </source>
</evidence>
<feature type="coiled-coil region" evidence="3">
    <location>
        <begin position="11"/>
        <end position="38"/>
    </location>
</feature>
<comment type="caution">
    <text evidence="5">The sequence shown here is derived from an EMBL/GenBank/DDBJ whole genome shotgun (WGS) entry which is preliminary data.</text>
</comment>
<evidence type="ECO:0000259" key="4">
    <source>
        <dbReference type="Pfam" id="PF00176"/>
    </source>
</evidence>
<feature type="domain" description="SNF2 N-terminal" evidence="4">
    <location>
        <begin position="309"/>
        <end position="410"/>
    </location>
</feature>
<dbReference type="InterPro" id="IPR000330">
    <property type="entry name" value="SNF2_N"/>
</dbReference>
<keyword evidence="1" id="KW-0547">Nucleotide-binding</keyword>
<evidence type="ECO:0000313" key="5">
    <source>
        <dbReference type="EMBL" id="KAF9070185.1"/>
    </source>
</evidence>
<evidence type="ECO:0000256" key="1">
    <source>
        <dbReference type="ARBA" id="ARBA00022741"/>
    </source>
</evidence>
<gene>
    <name evidence="5" type="ORF">BDP27DRAFT_637504</name>
</gene>
<keyword evidence="2" id="KW-0067">ATP-binding</keyword>
<organism evidence="5 6">
    <name type="scientific">Rhodocollybia butyracea</name>
    <dbReference type="NCBI Taxonomy" id="206335"/>
    <lineage>
        <taxon>Eukaryota</taxon>
        <taxon>Fungi</taxon>
        <taxon>Dikarya</taxon>
        <taxon>Basidiomycota</taxon>
        <taxon>Agaricomycotina</taxon>
        <taxon>Agaricomycetes</taxon>
        <taxon>Agaricomycetidae</taxon>
        <taxon>Agaricales</taxon>
        <taxon>Marasmiineae</taxon>
        <taxon>Omphalotaceae</taxon>
        <taxon>Rhodocollybia</taxon>
    </lineage>
</organism>
<sequence length="438" mass="50057">MWWRAILQTHLDSAAKEKKRVDQKLKALEDEISQVLGENFLSLELETSFTADKARDILNNLLNYSSALSWTAVTKSDIRVMEKVFQSAGLHDAGRIRERWNLLSQNGKRTEFPMMALGWLLGVLERKNHEEHEPLELEDDDLEIVQRGILLARSIDQQIIDKIQEPSRQQLDKFHATVADFTTQWLQGDEADNIDTVIALYEGHDVEATRELFFEGDNDIGVERWRSTPLEEVHHHLGLEDGLPDTFRQNFSDDHSEVIISWHQLVFVCAFIAQYVDSQRAEVPEILYKNDEANRRDALQGIREEWGRNPAVALLDDVGLGKTVCCLAGIGTLQTLFRLEDAVKKGDRDRSTLPACIRDAVSFGGRAEGLPECPHLIIVPSNLSNQWKEELHRFFRAESVQIITIPTAARKWADTMKQIYASRHPKERIIILVTHQVG</sequence>
<dbReference type="GO" id="GO:0005524">
    <property type="term" value="F:ATP binding"/>
    <property type="evidence" value="ECO:0007669"/>
    <property type="project" value="InterPro"/>
</dbReference>
<keyword evidence="3" id="KW-0175">Coiled coil</keyword>